<dbReference type="AlphaFoldDB" id="A0A2K1IMH1"/>
<keyword evidence="4" id="KW-1185">Reference proteome</keyword>
<proteinExistence type="predicted"/>
<reference evidence="2 4" key="2">
    <citation type="journal article" date="2018" name="Plant J.">
        <title>The Physcomitrella patens chromosome-scale assembly reveals moss genome structure and evolution.</title>
        <authorList>
            <person name="Lang D."/>
            <person name="Ullrich K.K."/>
            <person name="Murat F."/>
            <person name="Fuchs J."/>
            <person name="Jenkins J."/>
            <person name="Haas F.B."/>
            <person name="Piednoel M."/>
            <person name="Gundlach H."/>
            <person name="Van Bel M."/>
            <person name="Meyberg R."/>
            <person name="Vives C."/>
            <person name="Morata J."/>
            <person name="Symeonidi A."/>
            <person name="Hiss M."/>
            <person name="Muchero W."/>
            <person name="Kamisugi Y."/>
            <person name="Saleh O."/>
            <person name="Blanc G."/>
            <person name="Decker E.L."/>
            <person name="van Gessel N."/>
            <person name="Grimwood J."/>
            <person name="Hayes R.D."/>
            <person name="Graham S.W."/>
            <person name="Gunter L.E."/>
            <person name="McDaniel S.F."/>
            <person name="Hoernstein S.N.W."/>
            <person name="Larsson A."/>
            <person name="Li F.W."/>
            <person name="Perroud P.F."/>
            <person name="Phillips J."/>
            <person name="Ranjan P."/>
            <person name="Rokshar D.S."/>
            <person name="Rothfels C.J."/>
            <person name="Schneider L."/>
            <person name="Shu S."/>
            <person name="Stevenson D.W."/>
            <person name="Thummler F."/>
            <person name="Tillich M."/>
            <person name="Villarreal Aguilar J.C."/>
            <person name="Widiez T."/>
            <person name="Wong G.K."/>
            <person name="Wymore A."/>
            <person name="Zhang Y."/>
            <person name="Zimmer A.D."/>
            <person name="Quatrano R.S."/>
            <person name="Mayer K.F.X."/>
            <person name="Goodstein D."/>
            <person name="Casacuberta J.M."/>
            <person name="Vandepoele K."/>
            <person name="Reski R."/>
            <person name="Cuming A.C."/>
            <person name="Tuskan G.A."/>
            <person name="Maumus F."/>
            <person name="Salse J."/>
            <person name="Schmutz J."/>
            <person name="Rensing S.A."/>
        </authorList>
    </citation>
    <scope>NUCLEOTIDE SEQUENCE [LARGE SCALE GENOMIC DNA]</scope>
    <source>
        <strain evidence="3 4">cv. Gransden 2004</strain>
    </source>
</reference>
<name>A0A2K1IMH1_PHYPA</name>
<feature type="region of interest" description="Disordered" evidence="1">
    <location>
        <begin position="1"/>
        <end position="43"/>
    </location>
</feature>
<feature type="compositionally biased region" description="Polar residues" evidence="1">
    <location>
        <begin position="1"/>
        <end position="17"/>
    </location>
</feature>
<gene>
    <name evidence="2" type="ORF">PHYPA_026787</name>
</gene>
<reference evidence="3" key="3">
    <citation type="submission" date="2020-12" db="UniProtKB">
        <authorList>
            <consortium name="EnsemblPlants"/>
        </authorList>
    </citation>
    <scope>IDENTIFICATION</scope>
</reference>
<organism evidence="2">
    <name type="scientific">Physcomitrium patens</name>
    <name type="common">Spreading-leaved earth moss</name>
    <name type="synonym">Physcomitrella patens</name>
    <dbReference type="NCBI Taxonomy" id="3218"/>
    <lineage>
        <taxon>Eukaryota</taxon>
        <taxon>Viridiplantae</taxon>
        <taxon>Streptophyta</taxon>
        <taxon>Embryophyta</taxon>
        <taxon>Bryophyta</taxon>
        <taxon>Bryophytina</taxon>
        <taxon>Bryopsida</taxon>
        <taxon>Funariidae</taxon>
        <taxon>Funariales</taxon>
        <taxon>Funariaceae</taxon>
        <taxon>Physcomitrium</taxon>
    </lineage>
</organism>
<reference evidence="2 4" key="1">
    <citation type="journal article" date="2008" name="Science">
        <title>The Physcomitrella genome reveals evolutionary insights into the conquest of land by plants.</title>
        <authorList>
            <person name="Rensing S."/>
            <person name="Lang D."/>
            <person name="Zimmer A."/>
            <person name="Terry A."/>
            <person name="Salamov A."/>
            <person name="Shapiro H."/>
            <person name="Nishiyama T."/>
            <person name="Perroud P.-F."/>
            <person name="Lindquist E."/>
            <person name="Kamisugi Y."/>
            <person name="Tanahashi T."/>
            <person name="Sakakibara K."/>
            <person name="Fujita T."/>
            <person name="Oishi K."/>
            <person name="Shin-I T."/>
            <person name="Kuroki Y."/>
            <person name="Toyoda A."/>
            <person name="Suzuki Y."/>
            <person name="Hashimoto A."/>
            <person name="Yamaguchi K."/>
            <person name="Sugano A."/>
            <person name="Kohara Y."/>
            <person name="Fujiyama A."/>
            <person name="Anterola A."/>
            <person name="Aoki S."/>
            <person name="Ashton N."/>
            <person name="Barbazuk W.B."/>
            <person name="Barker E."/>
            <person name="Bennetzen J."/>
            <person name="Bezanilla M."/>
            <person name="Blankenship R."/>
            <person name="Cho S.H."/>
            <person name="Dutcher S."/>
            <person name="Estelle M."/>
            <person name="Fawcett J.A."/>
            <person name="Gundlach H."/>
            <person name="Hanada K."/>
            <person name="Heyl A."/>
            <person name="Hicks K.A."/>
            <person name="Hugh J."/>
            <person name="Lohr M."/>
            <person name="Mayer K."/>
            <person name="Melkozernov A."/>
            <person name="Murata T."/>
            <person name="Nelson D."/>
            <person name="Pils B."/>
            <person name="Prigge M."/>
            <person name="Reiss B."/>
            <person name="Renner T."/>
            <person name="Rombauts S."/>
            <person name="Rushton P."/>
            <person name="Sanderfoot A."/>
            <person name="Schween G."/>
            <person name="Shiu S.-H."/>
            <person name="Stueber K."/>
            <person name="Theodoulou F.L."/>
            <person name="Tu H."/>
            <person name="Van de Peer Y."/>
            <person name="Verrier P.J."/>
            <person name="Waters E."/>
            <person name="Wood A."/>
            <person name="Yang L."/>
            <person name="Cove D."/>
            <person name="Cuming A."/>
            <person name="Hasebe M."/>
            <person name="Lucas S."/>
            <person name="Mishler D.B."/>
            <person name="Reski R."/>
            <person name="Grigoriev I."/>
            <person name="Quatrano R.S."/>
            <person name="Boore J.L."/>
        </authorList>
    </citation>
    <scope>NUCLEOTIDE SEQUENCE [LARGE SCALE GENOMIC DNA]</scope>
    <source>
        <strain evidence="3 4">cv. Gransden 2004</strain>
    </source>
</reference>
<dbReference type="InParanoid" id="A0A2K1IMH1"/>
<dbReference type="GO" id="GO:0003918">
    <property type="term" value="F:DNA topoisomerase type II (double strand cut, ATP-hydrolyzing) activity"/>
    <property type="evidence" value="ECO:0007669"/>
    <property type="project" value="InterPro"/>
</dbReference>
<evidence type="ECO:0000313" key="4">
    <source>
        <dbReference type="Proteomes" id="UP000006727"/>
    </source>
</evidence>
<dbReference type="Proteomes" id="UP000006727">
    <property type="component" value="Chromosome 22"/>
</dbReference>
<dbReference type="SUPFAM" id="SSF56719">
    <property type="entry name" value="Type II DNA topoisomerase"/>
    <property type="match status" value="1"/>
</dbReference>
<evidence type="ECO:0000313" key="2">
    <source>
        <dbReference type="EMBL" id="PNR30471.1"/>
    </source>
</evidence>
<accession>A0A2K1IMH1</accession>
<dbReference type="GO" id="GO:0005524">
    <property type="term" value="F:ATP binding"/>
    <property type="evidence" value="ECO:0007669"/>
    <property type="project" value="InterPro"/>
</dbReference>
<dbReference type="EnsemblPlants" id="Pp3c22_6500V3.1">
    <property type="protein sequence ID" value="Pp3c22_6500V3.1"/>
    <property type="gene ID" value="Pp3c22_6500"/>
</dbReference>
<protein>
    <submittedName>
        <fullName evidence="2 3">Uncharacterized protein</fullName>
    </submittedName>
</protein>
<evidence type="ECO:0000256" key="1">
    <source>
        <dbReference type="SAM" id="MobiDB-lite"/>
    </source>
</evidence>
<evidence type="ECO:0000313" key="3">
    <source>
        <dbReference type="EnsemblPlants" id="Pp3c22_6500V3.1"/>
    </source>
</evidence>
<dbReference type="EMBL" id="ABEU02000022">
    <property type="protein sequence ID" value="PNR30471.1"/>
    <property type="molecule type" value="Genomic_DNA"/>
</dbReference>
<dbReference type="InterPro" id="IPR013760">
    <property type="entry name" value="Topo_IIA-like_dom_sf"/>
</dbReference>
<sequence length="67" mass="7599">MEVYFQQNNELQKNDGSQWRRLTATPRLDDDNAPDGDASEQHVSEHAAYYHGDENVASTIVGIAQFF</sequence>
<dbReference type="Gramene" id="Pp3c22_6500V3.1">
    <property type="protein sequence ID" value="Pp3c22_6500V3.1"/>
    <property type="gene ID" value="Pp3c22_6500"/>
</dbReference>